<protein>
    <recommendedName>
        <fullName evidence="3">F-box domain-containing protein</fullName>
    </recommendedName>
</protein>
<sequence>MPPRKAAIAALRQRRDTLDQDVADYTAVAHGIRRFPDEVLQRVLAWAIHCTGNPETISGPYLWREPDWTDHTHSPWKPVPRFLRVEKIPPALPWTVATVSRKWRRCALDNTALWSTFIIERAYAGQVEAIQTQLAYAREAALKIHINFHLNYSLDLTQPAWKGVLEALMTHRNQWASFHVVLPSQASMAPFGALAREIALDLSSPPLIQFGIVLPTQVGALELVAPLSDTTCLTHLNVAWNEPTILLAVLREAPNLVVCALHIMLLWDPTPIPQPPTSHVLPRLRRLSIVAESSVTDILGTLTTPALEYLFIDAPMEGFSSLLERSQCALQGLCTSPAVSSSDVASIIPSCTTLLHLDVDIATQDLFDLLVVSHTMHQFPTHCPKLAKIQVRIQPQDERALYNMAKFRWRNGQGALRSLYFVAKNAERTVGTGLRGWGQLVKEGCDVRFRTPIEPPDWAVRIEERRQHEARSAKKTSRRYWQPEDSEHELELAPPAWPRILDMQIP</sequence>
<evidence type="ECO:0000313" key="2">
    <source>
        <dbReference type="Proteomes" id="UP000815677"/>
    </source>
</evidence>
<accession>A0ABQ0L154</accession>
<organism evidence="1 2">
    <name type="scientific">Mycena chlorophos</name>
    <name type="common">Agaric fungus</name>
    <name type="synonym">Agaricus chlorophos</name>
    <dbReference type="NCBI Taxonomy" id="658473"/>
    <lineage>
        <taxon>Eukaryota</taxon>
        <taxon>Fungi</taxon>
        <taxon>Dikarya</taxon>
        <taxon>Basidiomycota</taxon>
        <taxon>Agaricomycotina</taxon>
        <taxon>Agaricomycetes</taxon>
        <taxon>Agaricomycetidae</taxon>
        <taxon>Agaricales</taxon>
        <taxon>Marasmiineae</taxon>
        <taxon>Mycenaceae</taxon>
        <taxon>Mycena</taxon>
    </lineage>
</organism>
<reference evidence="1" key="1">
    <citation type="submission" date="2014-09" db="EMBL/GenBank/DDBJ databases">
        <title>Genome sequence of the luminous mushroom Mycena chlorophos for searching fungal bioluminescence genes.</title>
        <authorList>
            <person name="Tanaka Y."/>
            <person name="Kasuga D."/>
            <person name="Oba Y."/>
            <person name="Hase S."/>
            <person name="Sato K."/>
            <person name="Oba Y."/>
            <person name="Sakakibara Y."/>
        </authorList>
    </citation>
    <scope>NUCLEOTIDE SEQUENCE</scope>
</reference>
<proteinExistence type="predicted"/>
<gene>
    <name evidence="1" type="ORF">MCHLO_02506</name>
</gene>
<evidence type="ECO:0008006" key="3">
    <source>
        <dbReference type="Google" id="ProtNLM"/>
    </source>
</evidence>
<evidence type="ECO:0000313" key="1">
    <source>
        <dbReference type="EMBL" id="GAT44903.1"/>
    </source>
</evidence>
<dbReference type="Proteomes" id="UP000815677">
    <property type="component" value="Unassembled WGS sequence"/>
</dbReference>
<dbReference type="EMBL" id="DF840319">
    <property type="protein sequence ID" value="GAT44903.1"/>
    <property type="molecule type" value="Genomic_DNA"/>
</dbReference>
<name>A0ABQ0L154_MYCCL</name>
<keyword evidence="2" id="KW-1185">Reference proteome</keyword>